<name>A0A9P1CXQ8_9DINO</name>
<keyword evidence="3" id="KW-1185">Reference proteome</keyword>
<sequence length="491" mass="56006">MADDGASDGASTVLDKLCAYLETVASRKNLGDHLNEVFQDRTKMKGALDAYVTSLPDQDHGRRNVLSAVPATSLSEFWLPLEFFDYSEKSKNGYFPNNSQLCMYFREFAQFGYKSSAEAVVTKFPYCDGSRCLEQFSVGVSDGFTKVLLMFLIISFVEELELSKEEQETLKNTLCSFKYVRCTYEHFDNPGHHYLNSLKLGYLTSEKQAPSPISMFADIQAAIQMEQRITKSKASMRDLLNKTCASYNKMTSIKKHRIDGARKSLLYNLLRSPKDFLDLVHRHYDSYPHQQSGLPLEILAQEFWVPGSTVRAECPQYLGKELFSEILRVTDETACLYAFRDFERRASPEASLKVKKSSQLSDEQHYLLFDIVCLWLWLLPKLVKNYPSDIVQKHHELFHKGLLDKDLGSVMKAGEEFDYQRIAFVLEIRGEHIDQYVSEHQDRARDAHAKSLQAAFAAWQEDLAADQSKFEADRILTLGVNSCNKTCGSMG</sequence>
<reference evidence="2" key="2">
    <citation type="submission" date="2024-04" db="EMBL/GenBank/DDBJ databases">
        <authorList>
            <person name="Chen Y."/>
            <person name="Shah S."/>
            <person name="Dougan E. K."/>
            <person name="Thang M."/>
            <person name="Chan C."/>
        </authorList>
    </citation>
    <scope>NUCLEOTIDE SEQUENCE [LARGE SCALE GENOMIC DNA]</scope>
</reference>
<dbReference type="EMBL" id="CAMXCT010002665">
    <property type="protein sequence ID" value="CAI3999643.1"/>
    <property type="molecule type" value="Genomic_DNA"/>
</dbReference>
<dbReference type="OrthoDB" id="10649107at2759"/>
<proteinExistence type="predicted"/>
<protein>
    <submittedName>
        <fullName evidence="1">Uncharacterized protein</fullName>
    </submittedName>
</protein>
<comment type="caution">
    <text evidence="1">The sequence shown here is derived from an EMBL/GenBank/DDBJ whole genome shotgun (WGS) entry which is preliminary data.</text>
</comment>
<evidence type="ECO:0000313" key="3">
    <source>
        <dbReference type="Proteomes" id="UP001152797"/>
    </source>
</evidence>
<organism evidence="1">
    <name type="scientific">Cladocopium goreaui</name>
    <dbReference type="NCBI Taxonomy" id="2562237"/>
    <lineage>
        <taxon>Eukaryota</taxon>
        <taxon>Sar</taxon>
        <taxon>Alveolata</taxon>
        <taxon>Dinophyceae</taxon>
        <taxon>Suessiales</taxon>
        <taxon>Symbiodiniaceae</taxon>
        <taxon>Cladocopium</taxon>
    </lineage>
</organism>
<evidence type="ECO:0000313" key="2">
    <source>
        <dbReference type="EMBL" id="CAL1153018.1"/>
    </source>
</evidence>
<gene>
    <name evidence="1" type="ORF">C1SCF055_LOCUS25827</name>
</gene>
<dbReference type="AlphaFoldDB" id="A0A9P1CXQ8"/>
<evidence type="ECO:0000313" key="1">
    <source>
        <dbReference type="EMBL" id="CAI3999643.1"/>
    </source>
</evidence>
<dbReference type="Proteomes" id="UP001152797">
    <property type="component" value="Unassembled WGS sequence"/>
</dbReference>
<accession>A0A9P1CXQ8</accession>
<reference evidence="1" key="1">
    <citation type="submission" date="2022-10" db="EMBL/GenBank/DDBJ databases">
        <authorList>
            <person name="Chen Y."/>
            <person name="Dougan E. K."/>
            <person name="Chan C."/>
            <person name="Rhodes N."/>
            <person name="Thang M."/>
        </authorList>
    </citation>
    <scope>NUCLEOTIDE SEQUENCE</scope>
</reference>
<dbReference type="EMBL" id="CAMXCT030002665">
    <property type="protein sequence ID" value="CAL4786955.1"/>
    <property type="molecule type" value="Genomic_DNA"/>
</dbReference>
<dbReference type="EMBL" id="CAMXCT020002665">
    <property type="protein sequence ID" value="CAL1153018.1"/>
    <property type="molecule type" value="Genomic_DNA"/>
</dbReference>